<name>A0ABD1ZB34_9MARC</name>
<gene>
    <name evidence="1" type="ORF">R1flu_012520</name>
</gene>
<reference evidence="1 2" key="1">
    <citation type="submission" date="2024-09" db="EMBL/GenBank/DDBJ databases">
        <title>Chromosome-scale assembly of Riccia fluitans.</title>
        <authorList>
            <person name="Paukszto L."/>
            <person name="Sawicki J."/>
            <person name="Karawczyk K."/>
            <person name="Piernik-Szablinska J."/>
            <person name="Szczecinska M."/>
            <person name="Mazdziarz M."/>
        </authorList>
    </citation>
    <scope>NUCLEOTIDE SEQUENCE [LARGE SCALE GENOMIC DNA]</scope>
    <source>
        <strain evidence="1">Rf_01</strain>
        <tissue evidence="1">Aerial parts of the thallus</tissue>
    </source>
</reference>
<dbReference type="AlphaFoldDB" id="A0ABD1ZB34"/>
<accession>A0ABD1ZB34</accession>
<evidence type="ECO:0000313" key="1">
    <source>
        <dbReference type="EMBL" id="KAL2644933.1"/>
    </source>
</evidence>
<evidence type="ECO:0000313" key="2">
    <source>
        <dbReference type="Proteomes" id="UP001605036"/>
    </source>
</evidence>
<keyword evidence="2" id="KW-1185">Reference proteome</keyword>
<sequence>MLGMKGSLAVSGFMPRTLWKRDQSNTKPVEIHKSVPGFGLTPPPLFGSSLVSTDASRYPAGVNLLTGVESNGIVIRFQYGVGQFRSVLFDSSYAPGHAVLTAYISPVE</sequence>
<dbReference type="Proteomes" id="UP001605036">
    <property type="component" value="Unassembled WGS sequence"/>
</dbReference>
<proteinExistence type="predicted"/>
<protein>
    <submittedName>
        <fullName evidence="1">Uncharacterized protein</fullName>
    </submittedName>
</protein>
<organism evidence="1 2">
    <name type="scientific">Riccia fluitans</name>
    <dbReference type="NCBI Taxonomy" id="41844"/>
    <lineage>
        <taxon>Eukaryota</taxon>
        <taxon>Viridiplantae</taxon>
        <taxon>Streptophyta</taxon>
        <taxon>Embryophyta</taxon>
        <taxon>Marchantiophyta</taxon>
        <taxon>Marchantiopsida</taxon>
        <taxon>Marchantiidae</taxon>
        <taxon>Marchantiales</taxon>
        <taxon>Ricciaceae</taxon>
        <taxon>Riccia</taxon>
    </lineage>
</organism>
<comment type="caution">
    <text evidence="1">The sequence shown here is derived from an EMBL/GenBank/DDBJ whole genome shotgun (WGS) entry which is preliminary data.</text>
</comment>
<dbReference type="EMBL" id="JBHFFA010000002">
    <property type="protein sequence ID" value="KAL2644933.1"/>
    <property type="molecule type" value="Genomic_DNA"/>
</dbReference>